<dbReference type="NCBIfam" id="NF011658">
    <property type="entry name" value="PRK15078.1"/>
    <property type="match status" value="1"/>
</dbReference>
<dbReference type="InterPro" id="IPR003715">
    <property type="entry name" value="Poly_export_N"/>
</dbReference>
<organism evidence="18 19">
    <name type="scientific">Kushneria phosphatilytica</name>
    <dbReference type="NCBI Taxonomy" id="657387"/>
    <lineage>
        <taxon>Bacteria</taxon>
        <taxon>Pseudomonadati</taxon>
        <taxon>Pseudomonadota</taxon>
        <taxon>Gammaproteobacteria</taxon>
        <taxon>Oceanospirillales</taxon>
        <taxon>Halomonadaceae</taxon>
        <taxon>Kushneria</taxon>
    </lineage>
</organism>
<keyword evidence="5" id="KW-0762">Sugar transport</keyword>
<keyword evidence="3" id="KW-0813">Transport</keyword>
<keyword evidence="13" id="KW-0998">Cell outer membrane</keyword>
<dbReference type="PROSITE" id="PS51257">
    <property type="entry name" value="PROKAR_LIPOPROTEIN"/>
    <property type="match status" value="1"/>
</dbReference>
<dbReference type="InterPro" id="IPR049712">
    <property type="entry name" value="Poly_export"/>
</dbReference>
<keyword evidence="8" id="KW-0625">Polysaccharide transport</keyword>
<dbReference type="Pfam" id="PF02563">
    <property type="entry name" value="Poly_export"/>
    <property type="match status" value="1"/>
</dbReference>
<feature type="domain" description="SLBB" evidence="17">
    <location>
        <begin position="168"/>
        <end position="246"/>
    </location>
</feature>
<keyword evidence="9" id="KW-0406">Ion transport</keyword>
<evidence type="ECO:0000256" key="7">
    <source>
        <dbReference type="ARBA" id="ARBA00022729"/>
    </source>
</evidence>
<evidence type="ECO:0000256" key="10">
    <source>
        <dbReference type="ARBA" id="ARBA00023114"/>
    </source>
</evidence>
<dbReference type="PANTHER" id="PTHR33619:SF3">
    <property type="entry name" value="POLYSACCHARIDE EXPORT PROTEIN GFCE-RELATED"/>
    <property type="match status" value="1"/>
</dbReference>
<feature type="domain" description="Polysaccharide export protein N-terminal" evidence="15">
    <location>
        <begin position="78"/>
        <end position="162"/>
    </location>
</feature>
<dbReference type="Gene3D" id="1.20.5.70">
    <property type="match status" value="1"/>
</dbReference>
<evidence type="ECO:0000256" key="4">
    <source>
        <dbReference type="ARBA" id="ARBA00022452"/>
    </source>
</evidence>
<keyword evidence="4" id="KW-1134">Transmembrane beta strand</keyword>
<keyword evidence="12" id="KW-0564">Palmitate</keyword>
<evidence type="ECO:0000256" key="5">
    <source>
        <dbReference type="ARBA" id="ARBA00022597"/>
    </source>
</evidence>
<dbReference type="OrthoDB" id="9808421at2"/>
<dbReference type="KEGG" id="kuy:FY550_08925"/>
<proteinExistence type="inferred from homology"/>
<reference evidence="18 19" key="1">
    <citation type="submission" date="2019-08" db="EMBL/GenBank/DDBJ databases">
        <title>Complete genome sequence of Kushneria sp. YCWA18, a halophilic phosphate-solubilizing bacterium isolated from Daqiao saltern in China.</title>
        <authorList>
            <person name="Du G.-X."/>
            <person name="Qu L.-Y."/>
        </authorList>
    </citation>
    <scope>NUCLEOTIDE SEQUENCE [LARGE SCALE GENOMIC DNA]</scope>
    <source>
        <strain evidence="18 19">YCWA18</strain>
    </source>
</reference>
<dbReference type="GO" id="GO:0046930">
    <property type="term" value="C:pore complex"/>
    <property type="evidence" value="ECO:0007669"/>
    <property type="project" value="UniProtKB-KW"/>
</dbReference>
<evidence type="ECO:0000256" key="3">
    <source>
        <dbReference type="ARBA" id="ARBA00022448"/>
    </source>
</evidence>
<dbReference type="GO" id="GO:0015288">
    <property type="term" value="F:porin activity"/>
    <property type="evidence" value="ECO:0007669"/>
    <property type="project" value="UniProtKB-KW"/>
</dbReference>
<dbReference type="GO" id="GO:0009279">
    <property type="term" value="C:cell outer membrane"/>
    <property type="evidence" value="ECO:0007669"/>
    <property type="project" value="UniProtKB-SubCell"/>
</dbReference>
<dbReference type="Gene3D" id="3.30.1950.10">
    <property type="entry name" value="wza like domain"/>
    <property type="match status" value="1"/>
</dbReference>
<evidence type="ECO:0000313" key="18">
    <source>
        <dbReference type="EMBL" id="QEL11248.1"/>
    </source>
</evidence>
<dbReference type="STRING" id="657387.BH688_05175"/>
<dbReference type="GO" id="GO:0006811">
    <property type="term" value="P:monoatomic ion transport"/>
    <property type="evidence" value="ECO:0007669"/>
    <property type="project" value="UniProtKB-KW"/>
</dbReference>
<protein>
    <submittedName>
        <fullName evidence="18">Polysaccharide export protein Wza</fullName>
    </submittedName>
</protein>
<dbReference type="AlphaFoldDB" id="A0A1S1NXF9"/>
<gene>
    <name evidence="18" type="ORF">FY550_08925</name>
</gene>
<dbReference type="Gene3D" id="3.10.560.10">
    <property type="entry name" value="Outer membrane lipoprotein wza domain like"/>
    <property type="match status" value="2"/>
</dbReference>
<evidence type="ECO:0000259" key="15">
    <source>
        <dbReference type="Pfam" id="PF02563"/>
    </source>
</evidence>
<dbReference type="Proteomes" id="UP000322553">
    <property type="component" value="Chromosome"/>
</dbReference>
<dbReference type="InterPro" id="IPR054765">
    <property type="entry name" value="SLBB_dom"/>
</dbReference>
<name>A0A1S1NXF9_9GAMM</name>
<dbReference type="Pfam" id="PF22461">
    <property type="entry name" value="SLBB_2"/>
    <property type="match status" value="2"/>
</dbReference>
<keyword evidence="11" id="KW-0472">Membrane</keyword>
<dbReference type="RefSeq" id="WP_070977593.1">
    <property type="nucleotide sequence ID" value="NZ_CP043420.1"/>
</dbReference>
<dbReference type="InterPro" id="IPR040716">
    <property type="entry name" value="Wza_C"/>
</dbReference>
<evidence type="ECO:0000259" key="16">
    <source>
        <dbReference type="Pfam" id="PF18412"/>
    </source>
</evidence>
<keyword evidence="7" id="KW-0732">Signal</keyword>
<sequence>MKRLLSLVLLGSTLVLGGCALAPGSNMPYDTSSPPIDDLVDVKPITMGLVQSQNQARRTMSSETELSSRSVALSRNLSDYQYHVGIGDTVNVIVYDHPELTNPSGSDNNSSGAGHVVSSDGTVFFPYIGRVHVAGKTLAQIRDEISRRLGDYVAEPQVEVNISDFQSQKTYVTGEVNNPGVQPVTNVPLTLLDAISRAGGMTDNADWHHVMLTRDGKKQIIDAYDLLRHGQLGANQLLHAGDVIHVPEVGDQKVYVMGEVRNPQGLAMGSYRMSLTDALSQAGGMDQITADASGIFVIRRTPERNKLATVYQLNAENAAAMALGTEFELEPQDIVYVTTAPISRWNRVISQLLPTTGLFSQGVDTRNDIRDN</sequence>
<dbReference type="GO" id="GO:0015159">
    <property type="term" value="F:polysaccharide transmembrane transporter activity"/>
    <property type="evidence" value="ECO:0007669"/>
    <property type="project" value="InterPro"/>
</dbReference>
<comment type="similarity">
    <text evidence="2">Belongs to the BexD/CtrA/VexA family.</text>
</comment>
<keyword evidence="19" id="KW-1185">Reference proteome</keyword>
<keyword evidence="10" id="KW-0626">Porin</keyword>
<evidence type="ECO:0000256" key="6">
    <source>
        <dbReference type="ARBA" id="ARBA00022692"/>
    </source>
</evidence>
<keyword evidence="14" id="KW-0449">Lipoprotein</keyword>
<evidence type="ECO:0000256" key="1">
    <source>
        <dbReference type="ARBA" id="ARBA00004571"/>
    </source>
</evidence>
<feature type="domain" description="Outer-membrane lipoprotein Wza C-terminal" evidence="16">
    <location>
        <begin position="340"/>
        <end position="369"/>
    </location>
</feature>
<evidence type="ECO:0000313" key="19">
    <source>
        <dbReference type="Proteomes" id="UP000322553"/>
    </source>
</evidence>
<evidence type="ECO:0000256" key="9">
    <source>
        <dbReference type="ARBA" id="ARBA00023065"/>
    </source>
</evidence>
<evidence type="ECO:0000256" key="12">
    <source>
        <dbReference type="ARBA" id="ARBA00023139"/>
    </source>
</evidence>
<feature type="domain" description="SLBB" evidence="17">
    <location>
        <begin position="252"/>
        <end position="337"/>
    </location>
</feature>
<evidence type="ECO:0000256" key="2">
    <source>
        <dbReference type="ARBA" id="ARBA00009450"/>
    </source>
</evidence>
<evidence type="ECO:0000259" key="17">
    <source>
        <dbReference type="Pfam" id="PF22461"/>
    </source>
</evidence>
<evidence type="ECO:0000256" key="11">
    <source>
        <dbReference type="ARBA" id="ARBA00023136"/>
    </source>
</evidence>
<evidence type="ECO:0000256" key="14">
    <source>
        <dbReference type="ARBA" id="ARBA00023288"/>
    </source>
</evidence>
<dbReference type="PANTHER" id="PTHR33619">
    <property type="entry name" value="POLYSACCHARIDE EXPORT PROTEIN GFCE-RELATED"/>
    <property type="match status" value="1"/>
</dbReference>
<dbReference type="EMBL" id="CP043420">
    <property type="protein sequence ID" value="QEL11248.1"/>
    <property type="molecule type" value="Genomic_DNA"/>
</dbReference>
<dbReference type="Pfam" id="PF18412">
    <property type="entry name" value="Wza_C"/>
    <property type="match status" value="1"/>
</dbReference>
<evidence type="ECO:0000256" key="8">
    <source>
        <dbReference type="ARBA" id="ARBA00023047"/>
    </source>
</evidence>
<accession>A0A1S1NXF9</accession>
<comment type="subcellular location">
    <subcellularLocation>
        <location evidence="1">Cell outer membrane</location>
        <topology evidence="1">Multi-pass membrane protein</topology>
    </subcellularLocation>
</comment>
<evidence type="ECO:0000256" key="13">
    <source>
        <dbReference type="ARBA" id="ARBA00023237"/>
    </source>
</evidence>
<keyword evidence="6" id="KW-0812">Transmembrane</keyword>